<organism evidence="1 2">
    <name type="scientific">Enterobacter agglomerans</name>
    <name type="common">Erwinia herbicola</name>
    <name type="synonym">Pantoea agglomerans</name>
    <dbReference type="NCBI Taxonomy" id="549"/>
    <lineage>
        <taxon>Bacteria</taxon>
        <taxon>Pseudomonadati</taxon>
        <taxon>Pseudomonadota</taxon>
        <taxon>Gammaproteobacteria</taxon>
        <taxon>Enterobacterales</taxon>
        <taxon>Erwiniaceae</taxon>
        <taxon>Pantoea</taxon>
        <taxon>Pantoea agglomerans group</taxon>
    </lineage>
</organism>
<dbReference type="RefSeq" id="WP_109652721.1">
    <property type="nucleotide sequence ID" value="NZ_CP134724.1"/>
</dbReference>
<proteinExistence type="predicted"/>
<evidence type="ECO:0000313" key="1">
    <source>
        <dbReference type="EMBL" id="PWJ80402.1"/>
    </source>
</evidence>
<evidence type="ECO:0000313" key="2">
    <source>
        <dbReference type="Proteomes" id="UP000245996"/>
    </source>
</evidence>
<reference evidence="1 2" key="1">
    <citation type="submission" date="2018-05" db="EMBL/GenBank/DDBJ databases">
        <title>Genomic Encyclopedia of Type Strains, Phase IV (KMG-V): Genome sequencing to study the core and pangenomes of soil and plant-associated prokaryotes.</title>
        <authorList>
            <person name="Whitman W."/>
        </authorList>
    </citation>
    <scope>NUCLEOTIDE SEQUENCE [LARGE SCALE GENOMIC DNA]</scope>
    <source>
        <strain evidence="1 2">PNG 92-11</strain>
    </source>
</reference>
<dbReference type="Proteomes" id="UP000245996">
    <property type="component" value="Unassembled WGS sequence"/>
</dbReference>
<comment type="caution">
    <text evidence="1">The sequence shown here is derived from an EMBL/GenBank/DDBJ whole genome shotgun (WGS) entry which is preliminary data.</text>
</comment>
<dbReference type="AlphaFoldDB" id="A0ABD6XU76"/>
<gene>
    <name evidence="1" type="ORF">C7430_105187</name>
</gene>
<name>A0ABD6XU76_ENTAG</name>
<sequence length="126" mass="13956">MKNKKAVTDLPLMLQVEGHHNKVPFFITEEMFYGVPFELAGGDISGLVDKPVADTHKHEVDEIYFLISPLPGEAVIDVTINMETATYSSPAVIHVPAGHEHKFITRRAGKGSYCFGILYKKDEVAV</sequence>
<dbReference type="EMBL" id="QGHE01000005">
    <property type="protein sequence ID" value="PWJ80402.1"/>
    <property type="molecule type" value="Genomic_DNA"/>
</dbReference>
<accession>A0ABD6XU76</accession>
<protein>
    <recommendedName>
        <fullName evidence="3">Cupin domain-containing protein</fullName>
    </recommendedName>
</protein>
<evidence type="ECO:0008006" key="3">
    <source>
        <dbReference type="Google" id="ProtNLM"/>
    </source>
</evidence>